<accession>A0A420DVB1</accession>
<dbReference type="SUPFAM" id="SSF52058">
    <property type="entry name" value="L domain-like"/>
    <property type="match status" value="1"/>
</dbReference>
<evidence type="ECO:0008006" key="5">
    <source>
        <dbReference type="Google" id="ProtNLM"/>
    </source>
</evidence>
<dbReference type="InterPro" id="IPR052574">
    <property type="entry name" value="CDIRP"/>
</dbReference>
<keyword evidence="1" id="KW-0433">Leucine-rich repeat</keyword>
<protein>
    <recommendedName>
        <fullName evidence="5">Leucine rich repeat (LRR) protein</fullName>
    </recommendedName>
</protein>
<dbReference type="PROSITE" id="PS51257">
    <property type="entry name" value="PROKAR_LIPOPROTEIN"/>
    <property type="match status" value="1"/>
</dbReference>
<comment type="caution">
    <text evidence="3">The sequence shown here is derived from an EMBL/GenBank/DDBJ whole genome shotgun (WGS) entry which is preliminary data.</text>
</comment>
<gene>
    <name evidence="3" type="ORF">BXY80_0202</name>
</gene>
<dbReference type="OrthoDB" id="3179827at2"/>
<name>A0A420DVB1_9FLAO</name>
<dbReference type="InterPro" id="IPR032675">
    <property type="entry name" value="LRR_dom_sf"/>
</dbReference>
<dbReference type="AlphaFoldDB" id="A0A420DVB1"/>
<dbReference type="GO" id="GO:0035591">
    <property type="term" value="F:signaling adaptor activity"/>
    <property type="evidence" value="ECO:0007669"/>
    <property type="project" value="TreeGrafter"/>
</dbReference>
<evidence type="ECO:0000256" key="1">
    <source>
        <dbReference type="ARBA" id="ARBA00022614"/>
    </source>
</evidence>
<keyword evidence="2" id="KW-0677">Repeat</keyword>
<dbReference type="Proteomes" id="UP000284892">
    <property type="component" value="Unassembled WGS sequence"/>
</dbReference>
<evidence type="ECO:0000313" key="3">
    <source>
        <dbReference type="EMBL" id="RKE98128.1"/>
    </source>
</evidence>
<dbReference type="RefSeq" id="WP_120199354.1">
    <property type="nucleotide sequence ID" value="NZ_RAQJ01000001.1"/>
</dbReference>
<reference evidence="3 4" key="1">
    <citation type="submission" date="2018-09" db="EMBL/GenBank/DDBJ databases">
        <title>Genomic Encyclopedia of Archaeal and Bacterial Type Strains, Phase II (KMG-II): from individual species to whole genera.</title>
        <authorList>
            <person name="Goeker M."/>
        </authorList>
    </citation>
    <scope>NUCLEOTIDE SEQUENCE [LARGE SCALE GENOMIC DNA]</scope>
    <source>
        <strain evidence="3 4">DSM 26283</strain>
    </source>
</reference>
<keyword evidence="4" id="KW-1185">Reference proteome</keyword>
<proteinExistence type="predicted"/>
<dbReference type="PANTHER" id="PTHR47566:SF1">
    <property type="entry name" value="PROTEIN NUD1"/>
    <property type="match status" value="1"/>
</dbReference>
<dbReference type="PANTHER" id="PTHR47566">
    <property type="match status" value="1"/>
</dbReference>
<dbReference type="EMBL" id="RAQJ01000001">
    <property type="protein sequence ID" value="RKE98128.1"/>
    <property type="molecule type" value="Genomic_DNA"/>
</dbReference>
<evidence type="ECO:0000256" key="2">
    <source>
        <dbReference type="ARBA" id="ARBA00022737"/>
    </source>
</evidence>
<organism evidence="3 4">
    <name type="scientific">Ichthyenterobacterium magnum</name>
    <dbReference type="NCBI Taxonomy" id="1230530"/>
    <lineage>
        <taxon>Bacteria</taxon>
        <taxon>Pseudomonadati</taxon>
        <taxon>Bacteroidota</taxon>
        <taxon>Flavobacteriia</taxon>
        <taxon>Flavobacteriales</taxon>
        <taxon>Flavobacteriaceae</taxon>
        <taxon>Ichthyenterobacterium</taxon>
    </lineage>
</organism>
<sequence>MKIILKLILTVLIFSSCSKNNNIEKTIEITEIKIPDINFEQALIDYGVDTNGLSGTILIRDAEAVTELVIQDKSITNMQGIEAFVGLKTLVCSYNNIMNLDITNNLLLETLICGNNQLFDLNVTNLKHLIYLDAADNQITDLDISHNKALVYLDISLNQISHLDLDYNVGLKYMYVFNNQFTNLDISENVALIQLYCENNQLFSVDTSNNIALKELSYGND</sequence>
<evidence type="ECO:0000313" key="4">
    <source>
        <dbReference type="Proteomes" id="UP000284892"/>
    </source>
</evidence>
<dbReference type="Gene3D" id="3.80.10.10">
    <property type="entry name" value="Ribonuclease Inhibitor"/>
    <property type="match status" value="1"/>
</dbReference>